<dbReference type="RefSeq" id="WP_069329477.1">
    <property type="nucleotide sequence ID" value="NZ_MDER01000086.1"/>
</dbReference>
<dbReference type="Gene3D" id="3.40.50.620">
    <property type="entry name" value="HUPs"/>
    <property type="match status" value="1"/>
</dbReference>
<dbReference type="STRING" id="1886670.PTI45_04154"/>
<evidence type="ECO:0000259" key="5">
    <source>
        <dbReference type="PROSITE" id="PS51645"/>
    </source>
</evidence>
<dbReference type="GO" id="GO:0009416">
    <property type="term" value="P:response to light stimulus"/>
    <property type="evidence" value="ECO:0007669"/>
    <property type="project" value="TreeGrafter"/>
</dbReference>
<dbReference type="GO" id="GO:0003677">
    <property type="term" value="F:DNA binding"/>
    <property type="evidence" value="ECO:0007669"/>
    <property type="project" value="TreeGrafter"/>
</dbReference>
<keyword evidence="6" id="KW-0456">Lyase</keyword>
<keyword evidence="2 3" id="KW-0274">FAD</keyword>
<dbReference type="SUPFAM" id="SSF52425">
    <property type="entry name" value="Cryptochrome/photolyase, N-terminal domain"/>
    <property type="match status" value="1"/>
</dbReference>
<dbReference type="InterPro" id="IPR014729">
    <property type="entry name" value="Rossmann-like_a/b/a_fold"/>
</dbReference>
<sequence>MLQLVWFKRDIRLFDHQAIHHAVATGEKVLFMYIAEPSIWQAGDLAKRHFTFMQQSLEDIQQSLRKIGGELYVAIGEMESILDDIYKMYGAFRMHSHYEHGIQPTFDRDLRVKRWMHEHTCLWTEYADFPVVRGKNAPRRRDFLKEWIKETILAIPRQVFSLSTVPNGLTNDLTILESLQVPGEERAIDIRGGEKEGIAYAKRFFEEKYMRYNINMNKPYVAPSSSSIISPYLTWGNISLKSLMRAVQKHMKHLKQTANPSEYDFLFEQLKSFQARLEWRSSFVQTVENFPMMHIRSLDSRFEGIRHQNPELLNAYIKGETGLPFLDACMRSLQQTGWINFKQRAMLATFGCNVLLLDWRVVGKVLAHAFTDYDPGIHWKQMQLQSGIDPKHHIPMHNVIKQGKENDPKGEFIKLYIPELRHLDNTNIHEPWSLEINPYITPIIDLKQSMDDHKKLLYGIKKNGHASE</sequence>
<dbReference type="InterPro" id="IPR036155">
    <property type="entry name" value="Crypto/Photolyase_N_sf"/>
</dbReference>
<dbReference type="Pfam" id="PF03441">
    <property type="entry name" value="FAD_binding_7"/>
    <property type="match status" value="1"/>
</dbReference>
<protein>
    <submittedName>
        <fullName evidence="6">Deoxyribodipyrimidine photo-lyase</fullName>
        <ecNumber evidence="6">4.1.99.3</ecNumber>
    </submittedName>
</protein>
<keyword evidence="4" id="KW-0157">Chromophore</keyword>
<comment type="similarity">
    <text evidence="4">Belongs to the DNA photolyase family.</text>
</comment>
<keyword evidence="7" id="KW-1185">Reference proteome</keyword>
<dbReference type="GO" id="GO:0071949">
    <property type="term" value="F:FAD binding"/>
    <property type="evidence" value="ECO:0007669"/>
    <property type="project" value="TreeGrafter"/>
</dbReference>
<dbReference type="GO" id="GO:0003904">
    <property type="term" value="F:deoxyribodipyrimidine photo-lyase activity"/>
    <property type="evidence" value="ECO:0007669"/>
    <property type="project" value="UniProtKB-EC"/>
</dbReference>
<dbReference type="PANTHER" id="PTHR11455">
    <property type="entry name" value="CRYPTOCHROME"/>
    <property type="match status" value="1"/>
</dbReference>
<dbReference type="SUPFAM" id="SSF48173">
    <property type="entry name" value="Cryptochrome/photolyase FAD-binding domain"/>
    <property type="match status" value="1"/>
</dbReference>
<dbReference type="EC" id="4.1.99.3" evidence="6"/>
<comment type="cofactor">
    <cofactor evidence="3">
        <name>FAD</name>
        <dbReference type="ChEBI" id="CHEBI:57692"/>
    </cofactor>
    <text evidence="3">Binds 1 FAD per subunit.</text>
</comment>
<dbReference type="AlphaFoldDB" id="A0A1E3KXW9"/>
<evidence type="ECO:0000256" key="1">
    <source>
        <dbReference type="ARBA" id="ARBA00022630"/>
    </source>
</evidence>
<dbReference type="PANTHER" id="PTHR11455:SF9">
    <property type="entry name" value="CRYPTOCHROME CIRCADIAN CLOCK 5 ISOFORM X1"/>
    <property type="match status" value="1"/>
</dbReference>
<dbReference type="Gene3D" id="1.25.40.80">
    <property type="match status" value="1"/>
</dbReference>
<name>A0A1E3KXW9_9BACL</name>
<dbReference type="InterPro" id="IPR006050">
    <property type="entry name" value="DNA_photolyase_N"/>
</dbReference>
<dbReference type="Pfam" id="PF00875">
    <property type="entry name" value="DNA_photolyase"/>
    <property type="match status" value="1"/>
</dbReference>
<dbReference type="InterPro" id="IPR005101">
    <property type="entry name" value="Cryptochr/Photolyase_FAD-bd"/>
</dbReference>
<keyword evidence="1 3" id="KW-0285">Flavoprotein</keyword>
<gene>
    <name evidence="6" type="ORF">PTI45_04154</name>
</gene>
<comment type="caution">
    <text evidence="6">The sequence shown here is derived from an EMBL/GenBank/DDBJ whole genome shotgun (WGS) entry which is preliminary data.</text>
</comment>
<dbReference type="Gene3D" id="1.10.579.10">
    <property type="entry name" value="DNA Cyclobutane Dipyrimidine Photolyase, subunit A, domain 3"/>
    <property type="match status" value="1"/>
</dbReference>
<evidence type="ECO:0000256" key="3">
    <source>
        <dbReference type="PIRSR" id="PIRSR602081-1"/>
    </source>
</evidence>
<dbReference type="InterPro" id="IPR036134">
    <property type="entry name" value="Crypto/Photolyase_FAD-like_sf"/>
</dbReference>
<feature type="domain" description="Photolyase/cryptochrome alpha/beta" evidence="5">
    <location>
        <begin position="1"/>
        <end position="131"/>
    </location>
</feature>
<evidence type="ECO:0000313" key="6">
    <source>
        <dbReference type="EMBL" id="ODP26314.1"/>
    </source>
</evidence>
<dbReference type="PRINTS" id="PR00147">
    <property type="entry name" value="DNAPHOTLYASE"/>
</dbReference>
<accession>A0A1E3KXW9</accession>
<dbReference type="EMBL" id="MDER01000086">
    <property type="protein sequence ID" value="ODP26314.1"/>
    <property type="molecule type" value="Genomic_DNA"/>
</dbReference>
<organism evidence="6 7">
    <name type="scientific">Paenibacillus nuruki</name>
    <dbReference type="NCBI Taxonomy" id="1886670"/>
    <lineage>
        <taxon>Bacteria</taxon>
        <taxon>Bacillati</taxon>
        <taxon>Bacillota</taxon>
        <taxon>Bacilli</taxon>
        <taxon>Bacillales</taxon>
        <taxon>Paenibacillaceae</taxon>
        <taxon>Paenibacillus</taxon>
    </lineage>
</organism>
<feature type="binding site" evidence="3">
    <location>
        <begin position="226"/>
        <end position="230"/>
    </location>
    <ligand>
        <name>FAD</name>
        <dbReference type="ChEBI" id="CHEBI:57692"/>
    </ligand>
</feature>
<dbReference type="InterPro" id="IPR002081">
    <property type="entry name" value="Cryptochrome/DNA_photolyase_1"/>
</dbReference>
<feature type="binding site" evidence="3">
    <location>
        <begin position="372"/>
        <end position="374"/>
    </location>
    <ligand>
        <name>FAD</name>
        <dbReference type="ChEBI" id="CHEBI:57692"/>
    </ligand>
</feature>
<feature type="binding site" evidence="3">
    <location>
        <position position="212"/>
    </location>
    <ligand>
        <name>FAD</name>
        <dbReference type="ChEBI" id="CHEBI:57692"/>
    </ligand>
</feature>
<evidence type="ECO:0000256" key="4">
    <source>
        <dbReference type="RuleBase" id="RU004182"/>
    </source>
</evidence>
<reference evidence="6 7" key="1">
    <citation type="submission" date="2016-08" db="EMBL/GenBank/DDBJ databases">
        <title>Genome sequencing of Paenibacillus sp. TI45-13ar, isolated from Korean traditional nuruk.</title>
        <authorList>
            <person name="Kim S.-J."/>
        </authorList>
    </citation>
    <scope>NUCLEOTIDE SEQUENCE [LARGE SCALE GENOMIC DNA]</scope>
    <source>
        <strain evidence="6 7">TI45-13ar</strain>
    </source>
</reference>
<dbReference type="Proteomes" id="UP000094578">
    <property type="component" value="Unassembled WGS sequence"/>
</dbReference>
<feature type="binding site" evidence="3">
    <location>
        <position position="273"/>
    </location>
    <ligand>
        <name>FAD</name>
        <dbReference type="ChEBI" id="CHEBI:57692"/>
    </ligand>
</feature>
<evidence type="ECO:0000313" key="7">
    <source>
        <dbReference type="Proteomes" id="UP000094578"/>
    </source>
</evidence>
<evidence type="ECO:0000256" key="2">
    <source>
        <dbReference type="ARBA" id="ARBA00022827"/>
    </source>
</evidence>
<proteinExistence type="inferred from homology"/>
<dbReference type="PROSITE" id="PS51645">
    <property type="entry name" value="PHR_CRY_ALPHA_BETA"/>
    <property type="match status" value="1"/>
</dbReference>